<proteinExistence type="predicted"/>
<accession>G6YP94</accession>
<evidence type="ECO:0000313" key="4">
    <source>
        <dbReference type="Proteomes" id="UP000003208"/>
    </source>
</evidence>
<sequence length="371" mass="42836">MNSKSTQFEQPLHAGRSEPFPSGRLTLLSPKPLPTGLPPVDHGHAVGEVNDGYLDFLGRGDIGVRLANDVRWLFGLVHTLPSVLAGLFQIKERNARPFNRQRREVCFVPEGQKEPIIVPREMRISLSNKDFDAATEYGLPSFIHLLLLFLLVPAWLLFSFWIIPPSTNWIMSTGISFLLKPFENTINKRLDSTLEDGCSEFNRVDGQVRIALCRGRFFEAPFAEFDAYVERVVQHGGIFYRLMLVHRYTQKTFNKTGFSTIESEKSEVLALWDMLQRYMDVTQPLPDTPRLEPFRHLDPVTAEHDRKTGRNPRYWRDLDLESWKDGEGWTEVHQRQSRFPWGSRTCKLTPQLGKISMEEYRKLRPPGAWPI</sequence>
<keyword evidence="2" id="KW-0472">Membrane</keyword>
<organism evidence="3 4">
    <name type="scientific">Marinobacter manganoxydans MnI7-9</name>
    <dbReference type="NCBI Taxonomy" id="1094979"/>
    <lineage>
        <taxon>Bacteria</taxon>
        <taxon>Pseudomonadati</taxon>
        <taxon>Pseudomonadota</taxon>
        <taxon>Gammaproteobacteria</taxon>
        <taxon>Pseudomonadales</taxon>
        <taxon>Marinobacteraceae</taxon>
        <taxon>Marinobacter</taxon>
    </lineage>
</organism>
<reference evidence="3 4" key="1">
    <citation type="journal article" date="2012" name="J. Bacteriol.">
        <title>Genome sequence of deep-sea manganese-oxidizing bacterium Marinobacter manganoxydans MnI7-9.</title>
        <authorList>
            <person name="Wang H."/>
            <person name="Li H."/>
            <person name="Shao Z."/>
            <person name="Liao S."/>
            <person name="Johnstone L."/>
            <person name="Rensing C."/>
            <person name="Wang G."/>
        </authorList>
    </citation>
    <scope>NUCLEOTIDE SEQUENCE [LARGE SCALE GENOMIC DNA]</scope>
    <source>
        <strain evidence="3 4">MnI7-9</strain>
    </source>
</reference>
<dbReference type="PATRIC" id="fig|1094979.3.peg.657"/>
<keyword evidence="4" id="KW-1185">Reference proteome</keyword>
<keyword evidence="2" id="KW-1133">Transmembrane helix</keyword>
<keyword evidence="2" id="KW-0812">Transmembrane</keyword>
<dbReference type="AlphaFoldDB" id="G6YP94"/>
<evidence type="ECO:0000313" key="3">
    <source>
        <dbReference type="EMBL" id="EHJ05869.1"/>
    </source>
</evidence>
<evidence type="ECO:0008006" key="5">
    <source>
        <dbReference type="Google" id="ProtNLM"/>
    </source>
</evidence>
<gene>
    <name evidence="3" type="ORF">KYE_03490</name>
</gene>
<evidence type="ECO:0000256" key="2">
    <source>
        <dbReference type="SAM" id="Phobius"/>
    </source>
</evidence>
<feature type="region of interest" description="Disordered" evidence="1">
    <location>
        <begin position="1"/>
        <end position="33"/>
    </location>
</feature>
<protein>
    <recommendedName>
        <fullName evidence="5">Transmembrane protein</fullName>
    </recommendedName>
</protein>
<evidence type="ECO:0000256" key="1">
    <source>
        <dbReference type="SAM" id="MobiDB-lite"/>
    </source>
</evidence>
<name>G6YP94_9GAMM</name>
<dbReference type="EMBL" id="AGTR01000014">
    <property type="protein sequence ID" value="EHJ05869.1"/>
    <property type="molecule type" value="Genomic_DNA"/>
</dbReference>
<dbReference type="Proteomes" id="UP000003208">
    <property type="component" value="Unassembled WGS sequence"/>
</dbReference>
<feature type="transmembrane region" description="Helical" evidence="2">
    <location>
        <begin position="142"/>
        <end position="163"/>
    </location>
</feature>